<keyword evidence="2" id="KW-1185">Reference proteome</keyword>
<evidence type="ECO:0000313" key="1">
    <source>
        <dbReference type="EMBL" id="KOO67674.1"/>
    </source>
</evidence>
<comment type="caution">
    <text evidence="1">The sequence shown here is derived from an EMBL/GenBank/DDBJ whole genome shotgun (WGS) entry which is preliminary data.</text>
</comment>
<protein>
    <submittedName>
        <fullName evidence="1">Uncharacterized protein</fullName>
    </submittedName>
</protein>
<dbReference type="AlphaFoldDB" id="A0A8E1QXD9"/>
<dbReference type="Proteomes" id="UP000036951">
    <property type="component" value="Unassembled WGS sequence"/>
</dbReference>
<sequence length="80" mass="8832">MVYCPDAHVFMYNGGLVLDADVQLEYMVVHHKYAAEVCRPAPSVFVSFLEICRNGPVVMLVRTGLYSAKAIVAAWQLAVS</sequence>
<gene>
    <name evidence="1" type="ORF">ACU52_12190</name>
</gene>
<reference evidence="1 2" key="1">
    <citation type="submission" date="2015-06" db="EMBL/GenBank/DDBJ databases">
        <title>Prevotella sp. 109, sp. nov., a novel member of the family Prevotellaceae isolated from human faeces.</title>
        <authorList>
            <person name="Shkoporov A.N."/>
            <person name="Chaplin A.V."/>
            <person name="Kafarskaia L.I."/>
            <person name="Efimov B.A."/>
        </authorList>
    </citation>
    <scope>NUCLEOTIDE SEQUENCE [LARGE SCALE GENOMIC DNA]</scope>
    <source>
        <strain evidence="1 2">109</strain>
    </source>
</reference>
<name>A0A8E1QXD9_9BACT</name>
<dbReference type="EMBL" id="LFQU01000029">
    <property type="protein sequence ID" value="KOO67674.1"/>
    <property type="molecule type" value="Genomic_DNA"/>
</dbReference>
<evidence type="ECO:0000313" key="2">
    <source>
        <dbReference type="Proteomes" id="UP000036951"/>
    </source>
</evidence>
<proteinExistence type="predicted"/>
<organism evidence="1 2">
    <name type="scientific">Xylanibacter rarus</name>
    <dbReference type="NCBI Taxonomy" id="1676614"/>
    <lineage>
        <taxon>Bacteria</taxon>
        <taxon>Pseudomonadati</taxon>
        <taxon>Bacteroidota</taxon>
        <taxon>Bacteroidia</taxon>
        <taxon>Bacteroidales</taxon>
        <taxon>Prevotellaceae</taxon>
        <taxon>Xylanibacter</taxon>
    </lineage>
</organism>
<accession>A0A8E1QXD9</accession>